<comment type="caution">
    <text evidence="1">The sequence shown here is derived from an EMBL/GenBank/DDBJ whole genome shotgun (WGS) entry which is preliminary data.</text>
</comment>
<name>A0A151P4Z0_ALLMI</name>
<evidence type="ECO:0000313" key="2">
    <source>
        <dbReference type="Proteomes" id="UP000050525"/>
    </source>
</evidence>
<reference evidence="1 2" key="1">
    <citation type="journal article" date="2012" name="Genome Biol.">
        <title>Sequencing three crocodilian genomes to illuminate the evolution of archosaurs and amniotes.</title>
        <authorList>
            <person name="St John J.A."/>
            <person name="Braun E.L."/>
            <person name="Isberg S.R."/>
            <person name="Miles L.G."/>
            <person name="Chong A.Y."/>
            <person name="Gongora J."/>
            <person name="Dalzell P."/>
            <person name="Moran C."/>
            <person name="Bed'hom B."/>
            <person name="Abzhanov A."/>
            <person name="Burgess S.C."/>
            <person name="Cooksey A.M."/>
            <person name="Castoe T.A."/>
            <person name="Crawford N.G."/>
            <person name="Densmore L.D."/>
            <person name="Drew J.C."/>
            <person name="Edwards S.V."/>
            <person name="Faircloth B.C."/>
            <person name="Fujita M.K."/>
            <person name="Greenwold M.J."/>
            <person name="Hoffmann F.G."/>
            <person name="Howard J.M."/>
            <person name="Iguchi T."/>
            <person name="Janes D.E."/>
            <person name="Khan S.Y."/>
            <person name="Kohno S."/>
            <person name="de Koning A.J."/>
            <person name="Lance S.L."/>
            <person name="McCarthy F.M."/>
            <person name="McCormack J.E."/>
            <person name="Merchant M.E."/>
            <person name="Peterson D.G."/>
            <person name="Pollock D.D."/>
            <person name="Pourmand N."/>
            <person name="Raney B.J."/>
            <person name="Roessler K.A."/>
            <person name="Sanford J.R."/>
            <person name="Sawyer R.H."/>
            <person name="Schmidt C.J."/>
            <person name="Triplett E.W."/>
            <person name="Tuberville T.D."/>
            <person name="Venegas-Anaya M."/>
            <person name="Howard J.T."/>
            <person name="Jarvis E.D."/>
            <person name="Guillette L.J.Jr."/>
            <person name="Glenn T.C."/>
            <person name="Green R.E."/>
            <person name="Ray D.A."/>
        </authorList>
    </citation>
    <scope>NUCLEOTIDE SEQUENCE [LARGE SCALE GENOMIC DNA]</scope>
    <source>
        <strain evidence="1">KSC_2009_1</strain>
    </source>
</reference>
<organism evidence="1 2">
    <name type="scientific">Alligator mississippiensis</name>
    <name type="common">American alligator</name>
    <dbReference type="NCBI Taxonomy" id="8496"/>
    <lineage>
        <taxon>Eukaryota</taxon>
        <taxon>Metazoa</taxon>
        <taxon>Chordata</taxon>
        <taxon>Craniata</taxon>
        <taxon>Vertebrata</taxon>
        <taxon>Euteleostomi</taxon>
        <taxon>Archelosauria</taxon>
        <taxon>Archosauria</taxon>
        <taxon>Crocodylia</taxon>
        <taxon>Alligatoridae</taxon>
        <taxon>Alligatorinae</taxon>
        <taxon>Alligator</taxon>
    </lineage>
</organism>
<evidence type="ECO:0000313" key="1">
    <source>
        <dbReference type="EMBL" id="KYO44073.1"/>
    </source>
</evidence>
<keyword evidence="2" id="KW-1185">Reference proteome</keyword>
<proteinExistence type="predicted"/>
<dbReference type="EMBL" id="AKHW03000933">
    <property type="protein sequence ID" value="KYO44073.1"/>
    <property type="molecule type" value="Genomic_DNA"/>
</dbReference>
<sequence length="67" mass="7576">MHVNRNDTLYHEAHGQYPQLSSALHRLVYFLATPGPPLSHQRQGTEPNACSQRPQRPFLSLLATVLL</sequence>
<dbReference type="Proteomes" id="UP000050525">
    <property type="component" value="Unassembled WGS sequence"/>
</dbReference>
<protein>
    <submittedName>
        <fullName evidence="1">Uncharacterized protein</fullName>
    </submittedName>
</protein>
<dbReference type="AlphaFoldDB" id="A0A151P4Z0"/>
<gene>
    <name evidence="1" type="ORF">Y1Q_0004557</name>
</gene>
<accession>A0A151P4Z0</accession>